<organism evidence="1">
    <name type="scientific">bioreactor metagenome</name>
    <dbReference type="NCBI Taxonomy" id="1076179"/>
    <lineage>
        <taxon>unclassified sequences</taxon>
        <taxon>metagenomes</taxon>
        <taxon>ecological metagenomes</taxon>
    </lineage>
</organism>
<accession>A0A644XQJ0</accession>
<name>A0A644XQJ0_9ZZZZ</name>
<dbReference type="AlphaFoldDB" id="A0A644XQJ0"/>
<dbReference type="EMBL" id="VSSQ01002991">
    <property type="protein sequence ID" value="MPM18476.1"/>
    <property type="molecule type" value="Genomic_DNA"/>
</dbReference>
<evidence type="ECO:0000313" key="1">
    <source>
        <dbReference type="EMBL" id="MPM18476.1"/>
    </source>
</evidence>
<comment type="caution">
    <text evidence="1">The sequence shown here is derived from an EMBL/GenBank/DDBJ whole genome shotgun (WGS) entry which is preliminary data.</text>
</comment>
<proteinExistence type="predicted"/>
<protein>
    <submittedName>
        <fullName evidence="1">Uncharacterized protein</fullName>
    </submittedName>
</protein>
<gene>
    <name evidence="1" type="ORF">SDC9_64887</name>
</gene>
<sequence length="85" mass="9650">MVRRVGGQLRENPLDFLFFLCLQLNVLVVGLHHAHGLHKQRGPGGGHVVDKPRQRPLLLRLHRHHKPPVPLGDDALLQDLAVSWR</sequence>
<reference evidence="1" key="1">
    <citation type="submission" date="2019-08" db="EMBL/GenBank/DDBJ databases">
        <authorList>
            <person name="Kucharzyk K."/>
            <person name="Murdoch R.W."/>
            <person name="Higgins S."/>
            <person name="Loffler F."/>
        </authorList>
    </citation>
    <scope>NUCLEOTIDE SEQUENCE</scope>
</reference>